<evidence type="ECO:0000256" key="2">
    <source>
        <dbReference type="ARBA" id="ARBA00022525"/>
    </source>
</evidence>
<dbReference type="InterPro" id="IPR052969">
    <property type="entry name" value="Thr-specific_kinase-like"/>
</dbReference>
<keyword evidence="8" id="KW-0812">Transmembrane</keyword>
<accession>A0A425DKH6</accession>
<dbReference type="Pfam" id="PF07714">
    <property type="entry name" value="PK_Tyr_Ser-Thr"/>
    <property type="match status" value="1"/>
</dbReference>
<dbReference type="VEuPathDB" id="FungiDB:H257_08026"/>
<evidence type="ECO:0000259" key="9">
    <source>
        <dbReference type="PROSITE" id="PS50011"/>
    </source>
</evidence>
<dbReference type="InterPro" id="IPR000719">
    <property type="entry name" value="Prot_kinase_dom"/>
</dbReference>
<comment type="caution">
    <text evidence="11">The sequence shown here is derived from an EMBL/GenBank/DDBJ whole genome shotgun (WGS) entry which is preliminary data.</text>
</comment>
<keyword evidence="8" id="KW-0472">Membrane</keyword>
<dbReference type="Gene3D" id="3.30.200.20">
    <property type="entry name" value="Phosphorylase Kinase, domain 1"/>
    <property type="match status" value="1"/>
</dbReference>
<dbReference type="Gene3D" id="3.20.200.10">
    <property type="entry name" value="MHCK/EF2 kinase"/>
    <property type="match status" value="1"/>
</dbReference>
<feature type="domain" description="Alpha-type protein kinase" evidence="10">
    <location>
        <begin position="331"/>
        <end position="582"/>
    </location>
</feature>
<evidence type="ECO:0000256" key="6">
    <source>
        <dbReference type="ARBA" id="ARBA00022777"/>
    </source>
</evidence>
<dbReference type="Gene3D" id="3.40.50.410">
    <property type="entry name" value="von Willebrand factor, type A domain"/>
    <property type="match status" value="1"/>
</dbReference>
<feature type="transmembrane region" description="Helical" evidence="8">
    <location>
        <begin position="664"/>
        <end position="685"/>
    </location>
</feature>
<dbReference type="PANTHER" id="PTHR47763:SF4">
    <property type="entry name" value="ALPHA-PROTEIN KINASE VWKA"/>
    <property type="match status" value="1"/>
</dbReference>
<dbReference type="InterPro" id="IPR056861">
    <property type="entry name" value="HMCN1-like_VWA"/>
</dbReference>
<dbReference type="PROSITE" id="PS51158">
    <property type="entry name" value="ALPHA_KINASE"/>
    <property type="match status" value="1"/>
</dbReference>
<dbReference type="InterPro" id="IPR036465">
    <property type="entry name" value="vWFA_dom_sf"/>
</dbReference>
<evidence type="ECO:0000256" key="7">
    <source>
        <dbReference type="SAM" id="MobiDB-lite"/>
    </source>
</evidence>
<dbReference type="EMBL" id="MZMZ02001180">
    <property type="protein sequence ID" value="RQM29740.1"/>
    <property type="molecule type" value="Genomic_DNA"/>
</dbReference>
<feature type="compositionally biased region" description="Low complexity" evidence="7">
    <location>
        <begin position="644"/>
        <end position="657"/>
    </location>
</feature>
<evidence type="ECO:0000256" key="4">
    <source>
        <dbReference type="ARBA" id="ARBA00022679"/>
    </source>
</evidence>
<dbReference type="VEuPathDB" id="FungiDB:H257_08027"/>
<dbReference type="SMART" id="SM00811">
    <property type="entry name" value="Alpha_kinase"/>
    <property type="match status" value="1"/>
</dbReference>
<feature type="domain" description="Protein kinase" evidence="9">
    <location>
        <begin position="735"/>
        <end position="1021"/>
    </location>
</feature>
<dbReference type="PANTHER" id="PTHR47763">
    <property type="entry name" value="ALPHA-PROTEIN KINASE VWKA"/>
    <property type="match status" value="1"/>
</dbReference>
<evidence type="ECO:0008006" key="13">
    <source>
        <dbReference type="Google" id="ProtNLM"/>
    </source>
</evidence>
<evidence type="ECO:0000256" key="3">
    <source>
        <dbReference type="ARBA" id="ARBA00022527"/>
    </source>
</evidence>
<evidence type="ECO:0000259" key="10">
    <source>
        <dbReference type="PROSITE" id="PS51158"/>
    </source>
</evidence>
<dbReference type="PROSITE" id="PS50011">
    <property type="entry name" value="PROTEIN_KINASE_DOM"/>
    <property type="match status" value="1"/>
</dbReference>
<protein>
    <recommendedName>
        <fullName evidence="13">Protein kinase domain-containing protein</fullName>
    </recommendedName>
</protein>
<dbReference type="Gene3D" id="1.10.510.10">
    <property type="entry name" value="Transferase(Phosphotransferase) domain 1"/>
    <property type="match status" value="1"/>
</dbReference>
<dbReference type="CDD" id="cd00198">
    <property type="entry name" value="vWFA"/>
    <property type="match status" value="1"/>
</dbReference>
<name>A0A425DKH6_APHAT</name>
<gene>
    <name evidence="11" type="ORF">B5M09_001081</name>
</gene>
<keyword evidence="3" id="KW-0723">Serine/threonine-protein kinase</keyword>
<dbReference type="SUPFAM" id="SSF56112">
    <property type="entry name" value="Protein kinase-like (PK-like)"/>
    <property type="match status" value="2"/>
</dbReference>
<keyword evidence="5" id="KW-0732">Signal</keyword>
<evidence type="ECO:0000313" key="12">
    <source>
        <dbReference type="Proteomes" id="UP000284702"/>
    </source>
</evidence>
<organism evidence="11 12">
    <name type="scientific">Aphanomyces astaci</name>
    <name type="common">Crayfish plague agent</name>
    <dbReference type="NCBI Taxonomy" id="112090"/>
    <lineage>
        <taxon>Eukaryota</taxon>
        <taxon>Sar</taxon>
        <taxon>Stramenopiles</taxon>
        <taxon>Oomycota</taxon>
        <taxon>Saprolegniomycetes</taxon>
        <taxon>Saprolegniales</taxon>
        <taxon>Verrucalvaceae</taxon>
        <taxon>Aphanomyces</taxon>
    </lineage>
</organism>
<dbReference type="GO" id="GO:0005524">
    <property type="term" value="F:ATP binding"/>
    <property type="evidence" value="ECO:0007669"/>
    <property type="project" value="InterPro"/>
</dbReference>
<keyword evidence="4" id="KW-0808">Transferase</keyword>
<dbReference type="Pfam" id="PF02816">
    <property type="entry name" value="Alpha_kinase"/>
    <property type="match status" value="1"/>
</dbReference>
<dbReference type="SUPFAM" id="SSF53300">
    <property type="entry name" value="vWA-like"/>
    <property type="match status" value="1"/>
</dbReference>
<reference evidence="11" key="1">
    <citation type="submission" date="2018-07" db="EMBL/GenBank/DDBJ databases">
        <title>Annotation of Aphanomyces astaci genome assembly.</title>
        <authorList>
            <person name="Studholme D.J."/>
        </authorList>
    </citation>
    <scope>NUCLEOTIDE SEQUENCE [LARGE SCALE GENOMIC DNA]</scope>
    <source>
        <strain evidence="11">Pc</strain>
    </source>
</reference>
<keyword evidence="2" id="KW-0964">Secreted</keyword>
<dbReference type="GO" id="GO:0004674">
    <property type="term" value="F:protein serine/threonine kinase activity"/>
    <property type="evidence" value="ECO:0007669"/>
    <property type="project" value="UniProtKB-KW"/>
</dbReference>
<feature type="region of interest" description="Disordered" evidence="7">
    <location>
        <begin position="636"/>
        <end position="657"/>
    </location>
</feature>
<dbReference type="Proteomes" id="UP000284702">
    <property type="component" value="Unassembled WGS sequence"/>
</dbReference>
<evidence type="ECO:0000256" key="5">
    <source>
        <dbReference type="ARBA" id="ARBA00022729"/>
    </source>
</evidence>
<dbReference type="InterPro" id="IPR004166">
    <property type="entry name" value="a-kinase_dom"/>
</dbReference>
<keyword evidence="12" id="KW-1185">Reference proteome</keyword>
<sequence>MGDSVFNLENLQSELNVGPSAYFPPSFTRGSSAKHHTDTAARSFQRRDAITSIAEHEEWNLCADDVQTDLDHTLQTIRSLKATSMGNILQSLQRTQEVHLAFVMDTTGSMDEHLDAVKNQVSVIAASFQSLGLVLHVGFLGYKDHGDDNSIQAFPFTDDVAAFQRFVQSISAGGGDDAPEDVLGGLWAASTQLPWQPDCTNVLFHIGDAPPHGTTYWGGYDLFPYGHPRDQSPATIFGRLESLNVRYYFGKLTTWTDMMVSKFQTYTDVTVFNVADPINVCSSVVTATQQSVVCNRTRALVRGRATEFAYKFDTRLPQWPTLKTRQVTAARYECDPASLSAEDLSAPMSMFVSQRNIRIAPHPFARGCERAAFYSQALASESLVHTKTGATDPSMWGRMVAKRFLWGVTSPQANEGRYMKAMEGQAMAAALARGFNDLMNKTHSTFISLTFLEASVAKLDDPVEYVAIERFLPNYDRFTNNVTWQSPLVATDPCVQYAVAFSHWTWAATNGYLMVVDLQGQRVDEHTLVLTDPAIHCIDGVRFAGGTNMGQRGMEKFFTTHNPSDYGLAHTSTHSPHIMAPVPASYDSTNHNNVSIASSEIHVATSDVSFSIATAYCINDDVNTPAIADPAIDKPVQHQQHRATTVPSPSTTSPPSSSSSSTTILLAVLCSVVTLAGVAGIYFFVYRNTAFISDYEASIVASETPCRRSSFAATMGASHYEDITTTTIEINPKQLAYVKVLGIGSMCQVWLANWSPNPAMDTISVAVKRLLPKRRNDHDVCTFLGDTRLLAVLRHPNIVAVLGLAWHTKVHIEVVLEYMDGGNLRQVLSTTNPLSMGWLGSKQEIAMDVVDALVYLHQEEIVHQKLAAETVLIHTGRRGIGAKLGNCGSMYRQPRPTSSSQRTTLSIFSPKLSPDEAHRQLQRRKWMAPEVLRGNEPTRAADMYAFGVLLSVLDTHDDPFKREAMDEALILQRVSLGDLRPTLSLLCPPFIHDIAQRCLDVSPELRPTALVVAGWLRTPGLCSPSFVSTSVVHTRRGSLPLSASSSSYNGSLPSLSMGRVPSKAEAAYNVL</sequence>
<keyword evidence="6" id="KW-0418">Kinase</keyword>
<proteinExistence type="predicted"/>
<dbReference type="AlphaFoldDB" id="A0A425DKH6"/>
<evidence type="ECO:0000256" key="1">
    <source>
        <dbReference type="ARBA" id="ARBA00004613"/>
    </source>
</evidence>
<keyword evidence="8" id="KW-1133">Transmembrane helix</keyword>
<dbReference type="InterPro" id="IPR001245">
    <property type="entry name" value="Ser-Thr/Tyr_kinase_cat_dom"/>
</dbReference>
<evidence type="ECO:0000313" key="11">
    <source>
        <dbReference type="EMBL" id="RQM29740.1"/>
    </source>
</evidence>
<dbReference type="InterPro" id="IPR011009">
    <property type="entry name" value="Kinase-like_dom_sf"/>
</dbReference>
<comment type="subcellular location">
    <subcellularLocation>
        <location evidence="1">Secreted</location>
    </subcellularLocation>
</comment>
<dbReference type="Pfam" id="PF25106">
    <property type="entry name" value="VWA_4"/>
    <property type="match status" value="1"/>
</dbReference>
<evidence type="ECO:0000256" key="8">
    <source>
        <dbReference type="SAM" id="Phobius"/>
    </source>
</evidence>